<evidence type="ECO:0000256" key="12">
    <source>
        <dbReference type="RuleBase" id="RU000679"/>
    </source>
</evidence>
<comment type="subcellular location">
    <subcellularLocation>
        <location evidence="1">Membrane</location>
        <topology evidence="1">Multi-pass membrane protein</topology>
    </subcellularLocation>
</comment>
<keyword evidence="5 12" id="KW-0812">Transmembrane</keyword>
<dbReference type="InterPro" id="IPR001873">
    <property type="entry name" value="ENaC"/>
</dbReference>
<dbReference type="GO" id="GO:0005886">
    <property type="term" value="C:plasma membrane"/>
    <property type="evidence" value="ECO:0007669"/>
    <property type="project" value="TreeGrafter"/>
</dbReference>
<dbReference type="AlphaFoldDB" id="A0A8X6HW38"/>
<sequence length="267" mass="31116">MGAVDDDKLVFDAEEKEVFYPHSKPGILFAIHSPFEAVDPFKEGIFMKPGHLYRIKLEMMREELLPHPYKTDCLNYTEKWLKAGRTGPRSQEMCRQKCLRDLFENCYNCTLIEILYPKKTRICNKTLDEYDEISCPEANLFENLVSMKSCYENCKDDCSRAKFSYRVQESCITQKMMFNSTRIPSHIIKVKVYFDDTEILTMRYKPQYQEVEAFSYIGGFIGIWLGISLVQVADVFESIFRITRYIFKKGMSPCSGKSKARTEGDAI</sequence>
<evidence type="ECO:0000256" key="13">
    <source>
        <dbReference type="SAM" id="Phobius"/>
    </source>
</evidence>
<name>A0A8X6HW38_TRICU</name>
<evidence type="ECO:0000256" key="2">
    <source>
        <dbReference type="ARBA" id="ARBA00007193"/>
    </source>
</evidence>
<dbReference type="Pfam" id="PF00858">
    <property type="entry name" value="ASC"/>
    <property type="match status" value="1"/>
</dbReference>
<keyword evidence="6 13" id="KW-1133">Transmembrane helix</keyword>
<evidence type="ECO:0000256" key="8">
    <source>
        <dbReference type="ARBA" id="ARBA00023065"/>
    </source>
</evidence>
<organism evidence="14 15">
    <name type="scientific">Trichonephila clavata</name>
    <name type="common">Joro spider</name>
    <name type="synonym">Nephila clavata</name>
    <dbReference type="NCBI Taxonomy" id="2740835"/>
    <lineage>
        <taxon>Eukaryota</taxon>
        <taxon>Metazoa</taxon>
        <taxon>Ecdysozoa</taxon>
        <taxon>Arthropoda</taxon>
        <taxon>Chelicerata</taxon>
        <taxon>Arachnida</taxon>
        <taxon>Araneae</taxon>
        <taxon>Araneomorphae</taxon>
        <taxon>Entelegynae</taxon>
        <taxon>Araneoidea</taxon>
        <taxon>Nephilidae</taxon>
        <taxon>Trichonephila</taxon>
    </lineage>
</organism>
<protein>
    <submittedName>
        <fullName evidence="14">Uncharacterized protein</fullName>
    </submittedName>
</protein>
<evidence type="ECO:0000256" key="9">
    <source>
        <dbReference type="ARBA" id="ARBA00023136"/>
    </source>
</evidence>
<proteinExistence type="inferred from homology"/>
<evidence type="ECO:0000313" key="14">
    <source>
        <dbReference type="EMBL" id="GFR31127.1"/>
    </source>
</evidence>
<dbReference type="PANTHER" id="PTHR11690">
    <property type="entry name" value="AMILORIDE-SENSITIVE SODIUM CHANNEL-RELATED"/>
    <property type="match status" value="1"/>
</dbReference>
<keyword evidence="7" id="KW-0915">Sodium</keyword>
<evidence type="ECO:0000256" key="4">
    <source>
        <dbReference type="ARBA" id="ARBA00022461"/>
    </source>
</evidence>
<evidence type="ECO:0000256" key="11">
    <source>
        <dbReference type="ARBA" id="ARBA00023303"/>
    </source>
</evidence>
<dbReference type="GO" id="GO:0015280">
    <property type="term" value="F:ligand-gated sodium channel activity"/>
    <property type="evidence" value="ECO:0007669"/>
    <property type="project" value="TreeGrafter"/>
</dbReference>
<dbReference type="Gene3D" id="1.10.287.770">
    <property type="entry name" value="YojJ-like"/>
    <property type="match status" value="1"/>
</dbReference>
<comment type="similarity">
    <text evidence="2 12">Belongs to the amiloride-sensitive sodium channel (TC 1.A.6) family.</text>
</comment>
<dbReference type="Proteomes" id="UP000887116">
    <property type="component" value="Unassembled WGS sequence"/>
</dbReference>
<dbReference type="EMBL" id="BMAO01029353">
    <property type="protein sequence ID" value="GFR31127.1"/>
    <property type="molecule type" value="Genomic_DNA"/>
</dbReference>
<evidence type="ECO:0000256" key="10">
    <source>
        <dbReference type="ARBA" id="ARBA00023201"/>
    </source>
</evidence>
<evidence type="ECO:0000256" key="3">
    <source>
        <dbReference type="ARBA" id="ARBA00022448"/>
    </source>
</evidence>
<evidence type="ECO:0000256" key="6">
    <source>
        <dbReference type="ARBA" id="ARBA00022989"/>
    </source>
</evidence>
<comment type="caution">
    <text evidence="14">The sequence shown here is derived from an EMBL/GenBank/DDBJ whole genome shotgun (WGS) entry which is preliminary data.</text>
</comment>
<evidence type="ECO:0000313" key="15">
    <source>
        <dbReference type="Proteomes" id="UP000887116"/>
    </source>
</evidence>
<evidence type="ECO:0000256" key="5">
    <source>
        <dbReference type="ARBA" id="ARBA00022692"/>
    </source>
</evidence>
<keyword evidence="9 13" id="KW-0472">Membrane</keyword>
<reference evidence="14" key="1">
    <citation type="submission" date="2020-07" db="EMBL/GenBank/DDBJ databases">
        <title>Multicomponent nature underlies the extraordinary mechanical properties of spider dragline silk.</title>
        <authorList>
            <person name="Kono N."/>
            <person name="Nakamura H."/>
            <person name="Mori M."/>
            <person name="Yoshida Y."/>
            <person name="Ohtoshi R."/>
            <person name="Malay A.D."/>
            <person name="Moran D.A.P."/>
            <person name="Tomita M."/>
            <person name="Numata K."/>
            <person name="Arakawa K."/>
        </authorList>
    </citation>
    <scope>NUCLEOTIDE SEQUENCE</scope>
</reference>
<evidence type="ECO:0000256" key="7">
    <source>
        <dbReference type="ARBA" id="ARBA00023053"/>
    </source>
</evidence>
<dbReference type="OrthoDB" id="6416199at2759"/>
<evidence type="ECO:0000256" key="1">
    <source>
        <dbReference type="ARBA" id="ARBA00004141"/>
    </source>
</evidence>
<keyword evidence="8 12" id="KW-0406">Ion transport</keyword>
<dbReference type="PANTHER" id="PTHR11690:SF248">
    <property type="entry name" value="PICKPOCKET 17, ISOFORM A"/>
    <property type="match status" value="1"/>
</dbReference>
<gene>
    <name evidence="14" type="primary">AVEN_115864_1</name>
    <name evidence="14" type="ORF">TNCT_329082</name>
</gene>
<accession>A0A8X6HW38</accession>
<keyword evidence="4 12" id="KW-0894">Sodium channel</keyword>
<keyword evidence="10 12" id="KW-0739">Sodium transport</keyword>
<keyword evidence="15" id="KW-1185">Reference proteome</keyword>
<keyword evidence="3 12" id="KW-0813">Transport</keyword>
<keyword evidence="11 12" id="KW-0407">Ion channel</keyword>
<feature type="transmembrane region" description="Helical" evidence="13">
    <location>
        <begin position="213"/>
        <end position="236"/>
    </location>
</feature>